<dbReference type="Pfam" id="PF06568">
    <property type="entry name" value="YjiS-like"/>
    <property type="match status" value="1"/>
</dbReference>
<dbReference type="EMBL" id="JARGEQ010000040">
    <property type="protein sequence ID" value="MDF1585751.1"/>
    <property type="molecule type" value="Genomic_DNA"/>
</dbReference>
<accession>A0AAP3XQC8</accession>
<protein>
    <submittedName>
        <fullName evidence="2">DUF1127 domain-containing protein</fullName>
    </submittedName>
</protein>
<sequence length="47" mass="5551">MIAGLIGLWLERSRQRRALRELDDRLLKDIGLSRGDVWAEASKPFWR</sequence>
<gene>
    <name evidence="2" type="ORF">PZ740_05040</name>
</gene>
<reference evidence="2 3" key="1">
    <citation type="submission" date="2023-03" db="EMBL/GenBank/DDBJ databases">
        <title>YIM 152171 draft genome.</title>
        <authorList>
            <person name="Yang Z."/>
        </authorList>
    </citation>
    <scope>NUCLEOTIDE SEQUENCE [LARGE SCALE GENOMIC DNA]</scope>
    <source>
        <strain evidence="2 3">YIM 152171</strain>
    </source>
</reference>
<comment type="caution">
    <text evidence="2">The sequence shown here is derived from an EMBL/GenBank/DDBJ whole genome shotgun (WGS) entry which is preliminary data.</text>
</comment>
<organism evidence="2 3">
    <name type="scientific">Marinimicrococcus flavescens</name>
    <dbReference type="NCBI Taxonomy" id="3031815"/>
    <lineage>
        <taxon>Bacteria</taxon>
        <taxon>Pseudomonadati</taxon>
        <taxon>Pseudomonadota</taxon>
        <taxon>Alphaproteobacteria</taxon>
        <taxon>Geminicoccales</taxon>
        <taxon>Geminicoccaceae</taxon>
        <taxon>Marinimicrococcus</taxon>
    </lineage>
</organism>
<dbReference type="Proteomes" id="UP001301140">
    <property type="component" value="Unassembled WGS sequence"/>
</dbReference>
<evidence type="ECO:0000313" key="3">
    <source>
        <dbReference type="Proteomes" id="UP001301140"/>
    </source>
</evidence>
<proteinExistence type="predicted"/>
<keyword evidence="3" id="KW-1185">Reference proteome</keyword>
<feature type="domain" description="YjiS-like" evidence="1">
    <location>
        <begin position="4"/>
        <end position="37"/>
    </location>
</feature>
<name>A0AAP3XQC8_9PROT</name>
<dbReference type="AlphaFoldDB" id="A0AAP3XQC8"/>
<evidence type="ECO:0000259" key="1">
    <source>
        <dbReference type="Pfam" id="PF06568"/>
    </source>
</evidence>
<dbReference type="InterPro" id="IPR009506">
    <property type="entry name" value="YjiS-like"/>
</dbReference>
<evidence type="ECO:0000313" key="2">
    <source>
        <dbReference type="EMBL" id="MDF1585751.1"/>
    </source>
</evidence>